<sequence>MRKKIRGVAKAIECVKRCNNKARQAKCFVNCYLGNSVKEAYLWVDRLKEISEQVKKLYSFYTITYSREFRSFIEEPLRHLEKKLFIYTHDYKRGKLSLEEYAEKSMMAVNTSLRTNLRTLYQNWGFLALLINIYREGTIVIYPEHNVLNLERSGKQKLRWIPPNLVLDIPGHGSISFFIEAPRPLAWGDTGDLEKIWGLYTALRPDIMVYGGRIYDIVDPENSPPVKRPDLIIEFKELPDWYKRVRDVRGPLAKPLSAEEWRNRWIEGLWDGLADVLGVTRHEVAEKISSHRGVRLNEVRVVQLYKSIYNPDKLFLVSKHVVPGEIRKMLESHDIIVIDDVGFDRDKLSDLSKNVLEYAKQVDEYIIRVRDHELASILQMIIDLWDKKVLDREKIRKLLLYSISENV</sequence>
<dbReference type="OrthoDB" id="17476at2157"/>
<evidence type="ECO:0000313" key="1">
    <source>
        <dbReference type="EMBL" id="ABN69250.1"/>
    </source>
</evidence>
<dbReference type="KEGG" id="smr:Smar_0137"/>
<dbReference type="STRING" id="399550.Smar_0137"/>
<dbReference type="eggNOG" id="arCOG04216">
    <property type="taxonomic scope" value="Archaea"/>
</dbReference>
<reference evidence="1 2" key="2">
    <citation type="journal article" date="2009" name="Stand. Genomic Sci.">
        <title>Complete genome sequence of Staphylothermus marinus Stetter and Fiala 1986 type strain F1.</title>
        <authorList>
            <person name="Anderson I.J."/>
            <person name="Sun H."/>
            <person name="Lapidus A."/>
            <person name="Copeland A."/>
            <person name="Glavina Del Rio T."/>
            <person name="Tice H."/>
            <person name="Dalin E."/>
            <person name="Lucas S."/>
            <person name="Barry K."/>
            <person name="Land M."/>
            <person name="Richardson P."/>
            <person name="Huber H."/>
            <person name="Kyrpides N.C."/>
        </authorList>
    </citation>
    <scope>NUCLEOTIDE SEQUENCE [LARGE SCALE GENOMIC DNA]</scope>
    <source>
        <strain evidence="2">ATCC 43588 / DSM 3639 / JCM 9404 / F1</strain>
    </source>
</reference>
<gene>
    <name evidence="1" type="ordered locus">Smar_0137</name>
</gene>
<dbReference type="Proteomes" id="UP000000254">
    <property type="component" value="Chromosome"/>
</dbReference>
<name>A3DKU0_STAMF</name>
<organism evidence="1 2">
    <name type="scientific">Staphylothermus marinus (strain ATCC 43588 / DSM 3639 / JCM 9404 / F1)</name>
    <dbReference type="NCBI Taxonomy" id="399550"/>
    <lineage>
        <taxon>Archaea</taxon>
        <taxon>Thermoproteota</taxon>
        <taxon>Thermoprotei</taxon>
        <taxon>Desulfurococcales</taxon>
        <taxon>Desulfurococcaceae</taxon>
        <taxon>Staphylothermus</taxon>
    </lineage>
</organism>
<dbReference type="EMBL" id="CP000575">
    <property type="protein sequence ID" value="ABN69250.1"/>
    <property type="molecule type" value="Genomic_DNA"/>
</dbReference>
<dbReference type="HOGENOM" id="CLU_052138_0_0_2"/>
<dbReference type="GeneID" id="4907154"/>
<accession>A3DKU0</accession>
<protein>
    <submittedName>
        <fullName evidence="1">Uncharacterized protein</fullName>
    </submittedName>
</protein>
<dbReference type="RefSeq" id="WP_011838441.1">
    <property type="nucleotide sequence ID" value="NC_009033.1"/>
</dbReference>
<reference evidence="2" key="1">
    <citation type="journal article" date="2009" name="BMC Genomics">
        <title>The complete genome sequence of Staphylothermus marinus reveals differences in sulfur metabolism among heterotrophic Crenarchaeota.</title>
        <authorList>
            <person name="Anderson I.J."/>
            <person name="Dharmarajan L."/>
            <person name="Rodriguez J."/>
            <person name="Hooper S."/>
            <person name="Porat I."/>
            <person name="Ulrich L.E."/>
            <person name="Elkins J.G."/>
            <person name="Mavromatis K."/>
            <person name="Sun H."/>
            <person name="Land M."/>
            <person name="Lapidus A."/>
            <person name="Lucas S."/>
            <person name="Barry K."/>
            <person name="Huber H."/>
            <person name="Zhulin I.B."/>
            <person name="Whitman W.B."/>
            <person name="Mukhopadhyay B."/>
            <person name="Woese C."/>
            <person name="Bristow J."/>
            <person name="Kyrpides N."/>
        </authorList>
    </citation>
    <scope>NUCLEOTIDE SEQUENCE [LARGE SCALE GENOMIC DNA]</scope>
    <source>
        <strain evidence="2">ATCC 43588 / DSM 3639 / JCM 9404 / F1</strain>
    </source>
</reference>
<evidence type="ECO:0000313" key="2">
    <source>
        <dbReference type="Proteomes" id="UP000000254"/>
    </source>
</evidence>
<proteinExistence type="predicted"/>
<keyword evidence="2" id="KW-1185">Reference proteome</keyword>
<dbReference type="AlphaFoldDB" id="A3DKU0"/>